<name>W0NZV2_BUCMP</name>
<keyword evidence="3 9" id="KW-0813">Transport</keyword>
<keyword evidence="6 9" id="KW-1133">Transmembrane helix</keyword>
<dbReference type="RefSeq" id="WP_025369010.1">
    <property type="nucleotide sequence ID" value="NZ_CP002697.1"/>
</dbReference>
<keyword evidence="9" id="KW-1003">Cell membrane</keyword>
<gene>
    <name evidence="10" type="primary">secg</name>
    <name evidence="10" type="ORF">BUMPUSDA_CDS00217</name>
</gene>
<sequence length="109" mass="12958">MYLFFLFFFIFISIFLIFFILLQPRKGFNNTLNFNSKNNIKFFSGIGTNNFVTNIIGIFSFLFLLISIILCNINNRKMEPDFLWEDHTKNIIAKKPILDKKLFHSDIPH</sequence>
<protein>
    <recommendedName>
        <fullName evidence="9">Protein-export membrane protein SecG</fullName>
    </recommendedName>
</protein>
<dbReference type="PRINTS" id="PR01651">
    <property type="entry name" value="SECGEXPORT"/>
</dbReference>
<evidence type="ECO:0000256" key="5">
    <source>
        <dbReference type="ARBA" id="ARBA00022927"/>
    </source>
</evidence>
<dbReference type="GO" id="GO:0009306">
    <property type="term" value="P:protein secretion"/>
    <property type="evidence" value="ECO:0007669"/>
    <property type="project" value="UniProtKB-UniRule"/>
</dbReference>
<evidence type="ECO:0000313" key="10">
    <source>
        <dbReference type="EMBL" id="AHG60009.1"/>
    </source>
</evidence>
<keyword evidence="8 9" id="KW-0472">Membrane</keyword>
<accession>W0NZV2</accession>
<comment type="similarity">
    <text evidence="2 9">Belongs to the SecG family.</text>
</comment>
<keyword evidence="4 9" id="KW-0812">Transmembrane</keyword>
<evidence type="ECO:0000256" key="9">
    <source>
        <dbReference type="RuleBase" id="RU365087"/>
    </source>
</evidence>
<evidence type="ECO:0000256" key="2">
    <source>
        <dbReference type="ARBA" id="ARBA00008445"/>
    </source>
</evidence>
<keyword evidence="7 9" id="KW-0811">Translocation</keyword>
<evidence type="ECO:0000256" key="3">
    <source>
        <dbReference type="ARBA" id="ARBA00022448"/>
    </source>
</evidence>
<evidence type="ECO:0000256" key="1">
    <source>
        <dbReference type="ARBA" id="ARBA00004141"/>
    </source>
</evidence>
<dbReference type="HOGENOM" id="CLU_094156_2_2_6"/>
<dbReference type="Pfam" id="PF03840">
    <property type="entry name" value="SecG"/>
    <property type="match status" value="1"/>
</dbReference>
<feature type="transmembrane region" description="Helical" evidence="9">
    <location>
        <begin position="51"/>
        <end position="73"/>
    </location>
</feature>
<comment type="subcellular location">
    <subcellularLocation>
        <location evidence="9">Cell membrane</location>
        <topology evidence="9">Multi-pass membrane protein</topology>
    </subcellularLocation>
    <subcellularLocation>
        <location evidence="1">Membrane</location>
        <topology evidence="1">Multi-pass membrane protein</topology>
    </subcellularLocation>
</comment>
<evidence type="ECO:0000256" key="8">
    <source>
        <dbReference type="ARBA" id="ARBA00023136"/>
    </source>
</evidence>
<dbReference type="InterPro" id="IPR004692">
    <property type="entry name" value="SecG"/>
</dbReference>
<dbReference type="NCBIfam" id="TIGR00810">
    <property type="entry name" value="secG"/>
    <property type="match status" value="1"/>
</dbReference>
<evidence type="ECO:0000313" key="11">
    <source>
        <dbReference type="Proteomes" id="UP000019087"/>
    </source>
</evidence>
<evidence type="ECO:0000256" key="6">
    <source>
        <dbReference type="ARBA" id="ARBA00022989"/>
    </source>
</evidence>
<keyword evidence="5 9" id="KW-0653">Protein transport</keyword>
<reference evidence="10 11" key="1">
    <citation type="journal article" date="2013" name="BMC Genomics">
        <title>Comparative analysis of genome sequences from four strains of the Buchnera aphidicola Mp endosymbion of the green peach aphid, Myzus persicae.</title>
        <authorList>
            <person name="Jiang Z."/>
            <person name="Jones D.H."/>
            <person name="Khuri S."/>
            <person name="Tsinoremas N.F."/>
            <person name="Wyss T."/>
            <person name="Jander G."/>
            <person name="Wilson A.C."/>
        </authorList>
    </citation>
    <scope>NUCLEOTIDE SEQUENCE [LARGE SCALE GENOMIC DNA]</scope>
    <source>
        <strain evidence="11">str. USDA (Myzus persicae)</strain>
    </source>
</reference>
<evidence type="ECO:0000256" key="4">
    <source>
        <dbReference type="ARBA" id="ARBA00022692"/>
    </source>
</evidence>
<dbReference type="GO" id="GO:0015450">
    <property type="term" value="F:protein-transporting ATPase activity"/>
    <property type="evidence" value="ECO:0007669"/>
    <property type="project" value="UniProtKB-UniRule"/>
</dbReference>
<dbReference type="GO" id="GO:0005886">
    <property type="term" value="C:plasma membrane"/>
    <property type="evidence" value="ECO:0007669"/>
    <property type="project" value="UniProtKB-SubCell"/>
</dbReference>
<evidence type="ECO:0000256" key="7">
    <source>
        <dbReference type="ARBA" id="ARBA00023010"/>
    </source>
</evidence>
<dbReference type="EMBL" id="CP002697">
    <property type="protein sequence ID" value="AHG60009.1"/>
    <property type="molecule type" value="Genomic_DNA"/>
</dbReference>
<dbReference type="PATRIC" id="fig|1009856.3.peg.371"/>
<comment type="function">
    <text evidence="9">Involved in protein export. Participates in an early event of protein translocation.</text>
</comment>
<proteinExistence type="inferred from homology"/>
<comment type="caution">
    <text evidence="9">Lacks conserved residue(s) required for the propagation of feature annotation.</text>
</comment>
<dbReference type="AlphaFoldDB" id="W0NZV2"/>
<organism evidence="10 11">
    <name type="scientific">Buchnera aphidicola str. USDA</name>
    <name type="common">Myzus persicae</name>
    <dbReference type="NCBI Taxonomy" id="1009856"/>
    <lineage>
        <taxon>Bacteria</taxon>
        <taxon>Pseudomonadati</taxon>
        <taxon>Pseudomonadota</taxon>
        <taxon>Gammaproteobacteria</taxon>
        <taxon>Enterobacterales</taxon>
        <taxon>Erwiniaceae</taxon>
        <taxon>Buchnera</taxon>
    </lineage>
</organism>
<dbReference type="KEGG" id="bapu:BUMPUSDA_CDS00217"/>
<dbReference type="Proteomes" id="UP000019087">
    <property type="component" value="Chromosome"/>
</dbReference>